<dbReference type="SUPFAM" id="SSF103473">
    <property type="entry name" value="MFS general substrate transporter"/>
    <property type="match status" value="1"/>
</dbReference>
<name>A0A1H5S064_9BACT</name>
<dbReference type="PANTHER" id="PTHR23514">
    <property type="entry name" value="BYPASS OF STOP CODON PROTEIN 6"/>
    <property type="match status" value="1"/>
</dbReference>
<evidence type="ECO:0000313" key="8">
    <source>
        <dbReference type="Proteomes" id="UP000236736"/>
    </source>
</evidence>
<sequence>MNYLSKRRTALGSMFFFVGLCFASWAARIPDIQAKFDLSEGELGTMLLFLPLGSLFGLPLAGWAVHQFGSRRVIMVGSFAYAMTLPLIGFSPTILFLIPVLITYGLLGNVMNISLNTQALDLEDQMGKSILASFHGLWSTAGFVGAGLGAGMIFLSFAPELHFTIVTGISIVIILTAQRFIVKDRKVSEGGGLVLKRPDALLLRIGVIAFLGMMCEGCMFDWSGVYFKKVVMADPSLIALGYVAFMGSMASGRFITDKLAARYTKVAVIQLSGALIFIGLALSVAFPNIWVATIGFLLVGFGIASIIPLSYSIAGRSKLYSPSVALALVSTISFFGFLLGPPLIGFIAELFDLKTSFALIAVNGIGITLLSSFRKQVFLIPQKIKIASAS</sequence>
<dbReference type="Gene3D" id="1.20.1250.20">
    <property type="entry name" value="MFS general substrate transporter like domains"/>
    <property type="match status" value="2"/>
</dbReference>
<dbReference type="InterPro" id="IPR036259">
    <property type="entry name" value="MFS_trans_sf"/>
</dbReference>
<dbReference type="GO" id="GO:0022857">
    <property type="term" value="F:transmembrane transporter activity"/>
    <property type="evidence" value="ECO:0007669"/>
    <property type="project" value="InterPro"/>
</dbReference>
<dbReference type="PROSITE" id="PS50850">
    <property type="entry name" value="MFS"/>
    <property type="match status" value="1"/>
</dbReference>
<feature type="transmembrane region" description="Helical" evidence="5">
    <location>
        <begin position="73"/>
        <end position="90"/>
    </location>
</feature>
<dbReference type="EMBL" id="FNVR01000001">
    <property type="protein sequence ID" value="SEF43227.1"/>
    <property type="molecule type" value="Genomic_DNA"/>
</dbReference>
<dbReference type="InterPro" id="IPR051788">
    <property type="entry name" value="MFS_Transporter"/>
</dbReference>
<evidence type="ECO:0000256" key="1">
    <source>
        <dbReference type="ARBA" id="ARBA00004141"/>
    </source>
</evidence>
<dbReference type="RefSeq" id="WP_103922915.1">
    <property type="nucleotide sequence ID" value="NZ_FNVR01000001.1"/>
</dbReference>
<evidence type="ECO:0000259" key="6">
    <source>
        <dbReference type="PROSITE" id="PS50850"/>
    </source>
</evidence>
<dbReference type="AlphaFoldDB" id="A0A1H5S064"/>
<dbReference type="CDD" id="cd17393">
    <property type="entry name" value="MFS_MosC_like"/>
    <property type="match status" value="1"/>
</dbReference>
<comment type="subcellular location">
    <subcellularLocation>
        <location evidence="1">Membrane</location>
        <topology evidence="1">Multi-pass membrane protein</topology>
    </subcellularLocation>
</comment>
<dbReference type="STRING" id="1120964.GCA_001313265_00265"/>
<evidence type="ECO:0000313" key="7">
    <source>
        <dbReference type="EMBL" id="SEF43227.1"/>
    </source>
</evidence>
<reference evidence="8" key="1">
    <citation type="submission" date="2016-10" db="EMBL/GenBank/DDBJ databases">
        <authorList>
            <person name="Varghese N."/>
            <person name="Submissions S."/>
        </authorList>
    </citation>
    <scope>NUCLEOTIDE SEQUENCE [LARGE SCALE GENOMIC DNA]</scope>
    <source>
        <strain evidence="8">DSM 17298</strain>
    </source>
</reference>
<organism evidence="7 8">
    <name type="scientific">Algoriphagus boritolerans DSM 17298 = JCM 18970</name>
    <dbReference type="NCBI Taxonomy" id="1120964"/>
    <lineage>
        <taxon>Bacteria</taxon>
        <taxon>Pseudomonadati</taxon>
        <taxon>Bacteroidota</taxon>
        <taxon>Cytophagia</taxon>
        <taxon>Cytophagales</taxon>
        <taxon>Cyclobacteriaceae</taxon>
        <taxon>Algoriphagus</taxon>
    </lineage>
</organism>
<feature type="transmembrane region" description="Helical" evidence="5">
    <location>
        <begin position="237"/>
        <end position="255"/>
    </location>
</feature>
<protein>
    <submittedName>
        <fullName evidence="7">Predicted arabinose efflux permease, MFS family</fullName>
    </submittedName>
</protein>
<dbReference type="GO" id="GO:0016020">
    <property type="term" value="C:membrane"/>
    <property type="evidence" value="ECO:0007669"/>
    <property type="project" value="UniProtKB-SubCell"/>
</dbReference>
<feature type="transmembrane region" description="Helical" evidence="5">
    <location>
        <begin position="267"/>
        <end position="286"/>
    </location>
</feature>
<proteinExistence type="predicted"/>
<feature type="transmembrane region" description="Helical" evidence="5">
    <location>
        <begin position="46"/>
        <end position="66"/>
    </location>
</feature>
<dbReference type="Pfam" id="PF07690">
    <property type="entry name" value="MFS_1"/>
    <property type="match status" value="1"/>
</dbReference>
<feature type="transmembrane region" description="Helical" evidence="5">
    <location>
        <begin position="292"/>
        <end position="311"/>
    </location>
</feature>
<keyword evidence="3 5" id="KW-1133">Transmembrane helix</keyword>
<keyword evidence="4 5" id="KW-0472">Membrane</keyword>
<dbReference type="InterPro" id="IPR011701">
    <property type="entry name" value="MFS"/>
</dbReference>
<dbReference type="InterPro" id="IPR020846">
    <property type="entry name" value="MFS_dom"/>
</dbReference>
<feature type="transmembrane region" description="Helical" evidence="5">
    <location>
        <begin position="136"/>
        <end position="155"/>
    </location>
</feature>
<feature type="domain" description="Major facilitator superfamily (MFS) profile" evidence="6">
    <location>
        <begin position="1"/>
        <end position="376"/>
    </location>
</feature>
<evidence type="ECO:0000256" key="2">
    <source>
        <dbReference type="ARBA" id="ARBA00022692"/>
    </source>
</evidence>
<feature type="transmembrane region" description="Helical" evidence="5">
    <location>
        <begin position="96"/>
        <end position="115"/>
    </location>
</feature>
<gene>
    <name evidence="7" type="ORF">SAMN03080598_00179</name>
</gene>
<feature type="transmembrane region" description="Helical" evidence="5">
    <location>
        <begin position="323"/>
        <end position="344"/>
    </location>
</feature>
<dbReference type="OrthoDB" id="9809599at2"/>
<evidence type="ECO:0000256" key="4">
    <source>
        <dbReference type="ARBA" id="ARBA00023136"/>
    </source>
</evidence>
<dbReference type="PANTHER" id="PTHR23514:SF13">
    <property type="entry name" value="INNER MEMBRANE PROTEIN YBJJ"/>
    <property type="match status" value="1"/>
</dbReference>
<feature type="transmembrane region" description="Helical" evidence="5">
    <location>
        <begin position="356"/>
        <end position="373"/>
    </location>
</feature>
<feature type="transmembrane region" description="Helical" evidence="5">
    <location>
        <begin position="161"/>
        <end position="181"/>
    </location>
</feature>
<evidence type="ECO:0000256" key="3">
    <source>
        <dbReference type="ARBA" id="ARBA00022989"/>
    </source>
</evidence>
<evidence type="ECO:0000256" key="5">
    <source>
        <dbReference type="SAM" id="Phobius"/>
    </source>
</evidence>
<accession>A0A1H5S064</accession>
<dbReference type="Proteomes" id="UP000236736">
    <property type="component" value="Unassembled WGS sequence"/>
</dbReference>
<feature type="transmembrane region" description="Helical" evidence="5">
    <location>
        <begin position="201"/>
        <end position="225"/>
    </location>
</feature>
<keyword evidence="8" id="KW-1185">Reference proteome</keyword>
<keyword evidence="2 5" id="KW-0812">Transmembrane</keyword>